<feature type="domain" description="BAH" evidence="2">
    <location>
        <begin position="2379"/>
        <end position="2524"/>
    </location>
</feature>
<feature type="region of interest" description="Disordered" evidence="1">
    <location>
        <begin position="866"/>
        <end position="932"/>
    </location>
</feature>
<feature type="compositionally biased region" description="Basic and acidic residues" evidence="1">
    <location>
        <begin position="366"/>
        <end position="391"/>
    </location>
</feature>
<feature type="region of interest" description="Disordered" evidence="1">
    <location>
        <begin position="1360"/>
        <end position="1486"/>
    </location>
</feature>
<feature type="region of interest" description="Disordered" evidence="1">
    <location>
        <begin position="1030"/>
        <end position="1060"/>
    </location>
</feature>
<feature type="compositionally biased region" description="Polar residues" evidence="1">
    <location>
        <begin position="2019"/>
        <end position="2034"/>
    </location>
</feature>
<feature type="compositionally biased region" description="Low complexity" evidence="1">
    <location>
        <begin position="280"/>
        <end position="292"/>
    </location>
</feature>
<feature type="compositionally biased region" description="Polar residues" evidence="1">
    <location>
        <begin position="1738"/>
        <end position="1750"/>
    </location>
</feature>
<feature type="region of interest" description="Disordered" evidence="1">
    <location>
        <begin position="944"/>
        <end position="998"/>
    </location>
</feature>
<feature type="compositionally biased region" description="Pro residues" evidence="1">
    <location>
        <begin position="1636"/>
        <end position="1649"/>
    </location>
</feature>
<feature type="compositionally biased region" description="Basic and acidic residues" evidence="1">
    <location>
        <begin position="866"/>
        <end position="884"/>
    </location>
</feature>
<dbReference type="Pfam" id="PF01426">
    <property type="entry name" value="BAH"/>
    <property type="match status" value="1"/>
</dbReference>
<dbReference type="STRING" id="94237.ENSMMOP00000002188"/>
<feature type="compositionally biased region" description="Acidic residues" evidence="1">
    <location>
        <begin position="1716"/>
        <end position="1733"/>
    </location>
</feature>
<feature type="compositionally biased region" description="Pro residues" evidence="1">
    <location>
        <begin position="2260"/>
        <end position="2270"/>
    </location>
</feature>
<feature type="compositionally biased region" description="Low complexity" evidence="1">
    <location>
        <begin position="620"/>
        <end position="633"/>
    </location>
</feature>
<name>A0A3Q3VNA7_MOLML</name>
<feature type="compositionally biased region" description="Basic and acidic residues" evidence="1">
    <location>
        <begin position="1544"/>
        <end position="1558"/>
    </location>
</feature>
<feature type="compositionally biased region" description="Basic residues" evidence="1">
    <location>
        <begin position="1245"/>
        <end position="1259"/>
    </location>
</feature>
<feature type="region of interest" description="Disordered" evidence="1">
    <location>
        <begin position="1969"/>
        <end position="2332"/>
    </location>
</feature>
<evidence type="ECO:0000313" key="3">
    <source>
        <dbReference type="Ensembl" id="ENSMMOP00000002188.1"/>
    </source>
</evidence>
<feature type="compositionally biased region" description="Pro residues" evidence="1">
    <location>
        <begin position="1939"/>
        <end position="1950"/>
    </location>
</feature>
<dbReference type="Ensembl" id="ENSMMOT00000002226.1">
    <property type="protein sequence ID" value="ENSMMOP00000002188.1"/>
    <property type="gene ID" value="ENSMMOG00000001796.1"/>
</dbReference>
<feature type="compositionally biased region" description="Basic and acidic residues" evidence="1">
    <location>
        <begin position="263"/>
        <end position="278"/>
    </location>
</feature>
<feature type="region of interest" description="Disordered" evidence="1">
    <location>
        <begin position="1895"/>
        <end position="1951"/>
    </location>
</feature>
<keyword evidence="4" id="KW-1185">Reference proteome</keyword>
<dbReference type="InterPro" id="IPR043151">
    <property type="entry name" value="BAH_sf"/>
</dbReference>
<dbReference type="InterPro" id="IPR052429">
    <property type="entry name" value="BAH_domain_protein"/>
</dbReference>
<feature type="compositionally biased region" description="Low complexity" evidence="1">
    <location>
        <begin position="2218"/>
        <end position="2253"/>
    </location>
</feature>
<feature type="compositionally biased region" description="Low complexity" evidence="1">
    <location>
        <begin position="159"/>
        <end position="179"/>
    </location>
</feature>
<feature type="compositionally biased region" description="Low complexity" evidence="1">
    <location>
        <begin position="979"/>
        <end position="988"/>
    </location>
</feature>
<feature type="region of interest" description="Disordered" evidence="1">
    <location>
        <begin position="1217"/>
        <end position="1331"/>
    </location>
</feature>
<feature type="compositionally biased region" description="Basic residues" evidence="1">
    <location>
        <begin position="1477"/>
        <end position="1486"/>
    </location>
</feature>
<reference evidence="3" key="1">
    <citation type="submission" date="2025-08" db="UniProtKB">
        <authorList>
            <consortium name="Ensembl"/>
        </authorList>
    </citation>
    <scope>IDENTIFICATION</scope>
</reference>
<dbReference type="Proteomes" id="UP000261620">
    <property type="component" value="Unplaced"/>
</dbReference>
<feature type="region of interest" description="Disordered" evidence="1">
    <location>
        <begin position="1527"/>
        <end position="1750"/>
    </location>
</feature>
<dbReference type="OMA" id="LHDGKHC"/>
<feature type="compositionally biased region" description="Basic and acidic residues" evidence="1">
    <location>
        <begin position="1372"/>
        <end position="1386"/>
    </location>
</feature>
<evidence type="ECO:0000313" key="4">
    <source>
        <dbReference type="Proteomes" id="UP000261620"/>
    </source>
</evidence>
<accession>A0A3Q3VNA7</accession>
<feature type="compositionally biased region" description="Low complexity" evidence="1">
    <location>
        <begin position="911"/>
        <end position="929"/>
    </location>
</feature>
<dbReference type="CDD" id="cd20469">
    <property type="entry name" value="Tudor_TNRC18"/>
    <property type="match status" value="1"/>
</dbReference>
<feature type="compositionally biased region" description="Basic and acidic residues" evidence="1">
    <location>
        <begin position="645"/>
        <end position="659"/>
    </location>
</feature>
<dbReference type="Gene3D" id="2.30.30.140">
    <property type="match status" value="1"/>
</dbReference>
<feature type="compositionally biased region" description="Low complexity" evidence="1">
    <location>
        <begin position="1913"/>
        <end position="1923"/>
    </location>
</feature>
<feature type="compositionally biased region" description="Low complexity" evidence="1">
    <location>
        <begin position="1465"/>
        <end position="1476"/>
    </location>
</feature>
<dbReference type="CDD" id="cd04714">
    <property type="entry name" value="BAH_BAHCC1"/>
    <property type="match status" value="1"/>
</dbReference>
<feature type="compositionally biased region" description="Pro residues" evidence="1">
    <location>
        <begin position="948"/>
        <end position="966"/>
    </location>
</feature>
<feature type="compositionally biased region" description="Basic and acidic residues" evidence="1">
    <location>
        <begin position="582"/>
        <end position="605"/>
    </location>
</feature>
<evidence type="ECO:0000256" key="1">
    <source>
        <dbReference type="SAM" id="MobiDB-lite"/>
    </source>
</evidence>
<dbReference type="InterPro" id="IPR056841">
    <property type="entry name" value="TNRC18_BAHCC1-like_SH3"/>
</dbReference>
<protein>
    <recommendedName>
        <fullName evidence="2">BAH domain-containing protein</fullName>
    </recommendedName>
</protein>
<feature type="compositionally biased region" description="Basic and acidic residues" evidence="1">
    <location>
        <begin position="1233"/>
        <end position="1244"/>
    </location>
</feature>
<dbReference type="GO" id="GO:0003682">
    <property type="term" value="F:chromatin binding"/>
    <property type="evidence" value="ECO:0007669"/>
    <property type="project" value="InterPro"/>
</dbReference>
<feature type="compositionally biased region" description="Low complexity" evidence="1">
    <location>
        <begin position="889"/>
        <end position="899"/>
    </location>
</feature>
<feature type="compositionally biased region" description="Basic and acidic residues" evidence="1">
    <location>
        <begin position="2283"/>
        <end position="2293"/>
    </location>
</feature>
<feature type="compositionally biased region" description="Basic and acidic residues" evidence="1">
    <location>
        <begin position="2134"/>
        <end position="2194"/>
    </location>
</feature>
<feature type="compositionally biased region" description="Polar residues" evidence="1">
    <location>
        <begin position="424"/>
        <end position="434"/>
    </location>
</feature>
<feature type="compositionally biased region" description="Basic and acidic residues" evidence="1">
    <location>
        <begin position="551"/>
        <end position="569"/>
    </location>
</feature>
<feature type="region of interest" description="Disordered" evidence="1">
    <location>
        <begin position="142"/>
        <end position="302"/>
    </location>
</feature>
<feature type="compositionally biased region" description="Low complexity" evidence="1">
    <location>
        <begin position="1611"/>
        <end position="1635"/>
    </location>
</feature>
<feature type="compositionally biased region" description="Polar residues" evidence="1">
    <location>
        <begin position="1030"/>
        <end position="1043"/>
    </location>
</feature>
<dbReference type="SMART" id="SM00439">
    <property type="entry name" value="BAH"/>
    <property type="match status" value="1"/>
</dbReference>
<proteinExistence type="predicted"/>
<dbReference type="Pfam" id="PF24912">
    <property type="entry name" value="SH3_TNRC18"/>
    <property type="match status" value="1"/>
</dbReference>
<feature type="region of interest" description="Disordered" evidence="1">
    <location>
        <begin position="317"/>
        <end position="409"/>
    </location>
</feature>
<feature type="compositionally biased region" description="Low complexity" evidence="1">
    <location>
        <begin position="1421"/>
        <end position="1434"/>
    </location>
</feature>
<dbReference type="InterPro" id="IPR001025">
    <property type="entry name" value="BAH_dom"/>
</dbReference>
<sequence length="2530" mass="277432">IMDGRDFGPPRSVHVPPPLLAGLAMESHRLGAAAAAGRIPPSPGHLGASHPPPLHPGKFMPSAINLHPHHSDAFPAGSSPFLSGYPGPSPLTSDHAYRSANPSSLQMAQLWASHAHDGYPPLPSSLYSSPYLSLGHLDPPTLSQHPLYDSPKGKPPSPTTLHLHPPSAPASAPSSSTPPQRMSRDGMKDRHYRGERERDKERERLREEQRPHSVVDLTQEGRSEEERRQKSHSQPSTAEPRSRHSPPRPSFSSGVGGGAGRFHGPETDREGLNEDHHNHNLNANSNNTNSQSDKQRRNDSVTMSAGTLHISYAHPAALQSSASGPQHSSTPRDIIKEQRVSAPTYVPSVEVYDERTGPIQIASQARDNKHRDRERDRNRERESYRFPEKGSMEPPRLSGDSGNQREEGSVICSNGSICKRGQDVSYSSGQSRFSPDTRDIPKNSLRLGIERAGTELKWNTINYATNHMAALAAQHGHTLSSPQTEEGSQKRYLDPPALYRAGGSLVMGSEVSAMQSLIKYSGNFAAEGPGSSRYAADGRGPFGGLGNINSETEREKEREKEREREREKVSIGSGALRVPPQLKREQERPDSARSFSREGEGEVRHPPVGIAVAVARQRDSGSSSKQTSGPSDTQRTHLQTSIKGDNNERGEERARHHDDRLLAGRLEREQVKVLRESKELAEITQLHPPPLSSGLTPSMMTPSLMTPNLMVTGGAALAGAGRWPPEPSTLTSHPWMSRPGAPPVWLSGSPYSLGPSSLHQTLPPGYPPSLPGSLPPPYQFARDPQSGQLIVIPTEHLPHYGGDVLDRGGPVWSGVYSTGSSLQHAAQLQLLSQQQILRQQELLMIQQHTAQVLELQRNAQLVERLKASEHRPEMEDKADKRNTDPKPCPSSISSSSPLPVLHTHKPPRPSRSPTPSTSSLTPLRPLSSPVTTLKSEVRVQRVLSHPPTLLPHPTSPRSASPPPSSPRRPKQEASEEGEVGQQEQRGAQKPSSAPFDGMYSGCPSCTAADSDSQELPQICLSREESASSVCQQKQSDTLNNLLPPSQKELSETPASAPPTSNLPLSLIVGPDDPMAGMFALLTASELARARPSTPPIPILTPQMENPPAGPECSGALEMVALEGMALLSQMAQEEMEHINMTLEGLDCLLEVSRQILLEAIKKQSRIDLPRTLDPGRKYSWRQRKEEPLYSKMSVDMLDAVEVEYRVRLAELQRMYKEKQRDLSKLQRRRDKRERRQQQEDERRSLNRRGRGRPRKRKHLTTPPKLDSRPGKVGRSVQYSEDSETGDGQRKRFRLSREDEETEAGIGEVKLKKKKKKKKSWNDPEPSTSHALEVLKVKRGHMCEQEQLASDLERALSLSLAASRKLSSGSTSDKSKGKSESRMKEQGTHTSTKGGKHKLASKASASDTLGKVKGQKKTALFSSMRSELSSCSNNSDSEEHNSVRGGWPLLSGMRSKGNLARKRRSSSSPTSLLSSQKSQKKKKHKHLSLLLEEAGLSSSDDSFDQGLLECEWSDSGSDLRLRKLPSLLHGKRSAPELPLLPPANCRHEQTSTPKQDEALPVKSKPLPKPRPSPRSPRRFSFDLAAGTGVGGFSEDEAWTRRRSERIFLHDATTSASQPPVPASSGQSSSSSSALPLTPKPSSKPKPPPPGREGKDLVKKKKLKDSPLPVSPSTLCGPVADSPVPLSLGPSRKSQPKAKTKAREPSRGAVSRLMESMAADEDFEPNQDSSFSEDELLPRRSNSIPERSSTPAPVQCVLDKDSLVDGLRVLIPMDDQLLYAGHVNTVHSPDIYSVVVEGERGNRPHIYCLEQLLQEAIIDVKPPSVRYLPEGTRIAAYWSQQYRCLYPGTVVNGSSDIDENDDLITVEFDDGDTGRIPLSHIRLLPPDYKIHCEHTHMHSHRLSGTSQTAKSGRKSSATSPASSPTLSNPVPRKAVSGQSPAPKPTRPLPPSLYPSTYGKVLTVDLALPRPSIPTSSAAPKPSAASMPRPMSASTPKTKSSSDHHSSSRPNLSSGLIPSPISRLSTSKPGSSLTPRHSSSSSSSSSSSAPRPKLKMPSEQLSRPRPKTSQSDLSSLARHKPLSAEPLVKLDHEGVTSPKTKKTKALMLLEGRGVRRDHIPITTATTNQKLLKAKPSAPDRELGPPEKDSTYKKPMLAKEKAESRGRGQETDTKEEKGKNKERKEAEKREERKMKEESQSSSSSESEEEGQKGKMKKKKKCTSSCSSSSSSCSGSSSSSSSSCSSSSSSSTDDSSSSSDEERAPTPPPGPVSPPPEKKEEMKDDEDKEVKKEEDVKRGRPPKPKPSGGEVKPGRPKRREGVHLPTTKELAKRQRLPSVENRPKISAFLPARQLWKWFGKPTQRRGMKGKAKKLFYKAIVRGREMIRIGDCAVFLSAGRPNLPFIGRIQSMWESWGSNMVVRVNWFYHPEETNPGKKLTDKKNWDQICGQSLPAALHSSIQRKDFMERALYQSSHSDENDVQTVSHKCLVVSVEEYEQMTHTRRYADSEDLYYLAGTYEPTTGMIFNTDGVPVIC</sequence>
<dbReference type="PROSITE" id="PS51038">
    <property type="entry name" value="BAH"/>
    <property type="match status" value="1"/>
</dbReference>
<evidence type="ECO:0000259" key="2">
    <source>
        <dbReference type="PROSITE" id="PS51038"/>
    </source>
</evidence>
<organism evidence="3 4">
    <name type="scientific">Mola mola</name>
    <name type="common">Ocean sunfish</name>
    <name type="synonym">Tetraodon mola</name>
    <dbReference type="NCBI Taxonomy" id="94237"/>
    <lineage>
        <taxon>Eukaryota</taxon>
        <taxon>Metazoa</taxon>
        <taxon>Chordata</taxon>
        <taxon>Craniata</taxon>
        <taxon>Vertebrata</taxon>
        <taxon>Euteleostomi</taxon>
        <taxon>Actinopterygii</taxon>
        <taxon>Neopterygii</taxon>
        <taxon>Teleostei</taxon>
        <taxon>Neoteleostei</taxon>
        <taxon>Acanthomorphata</taxon>
        <taxon>Eupercaria</taxon>
        <taxon>Tetraodontiformes</taxon>
        <taxon>Molidae</taxon>
        <taxon>Mola</taxon>
    </lineage>
</organism>
<feature type="compositionally biased region" description="Low complexity" evidence="1">
    <location>
        <begin position="1970"/>
        <end position="1996"/>
    </location>
</feature>
<dbReference type="Gene3D" id="2.30.30.490">
    <property type="match status" value="1"/>
</dbReference>
<feature type="compositionally biased region" description="Basic and acidic residues" evidence="1">
    <location>
        <begin position="182"/>
        <end position="228"/>
    </location>
</feature>
<dbReference type="PANTHER" id="PTHR12505:SF21">
    <property type="entry name" value="TRINUCLEOTIDE REPEAT-CONTAINING GENE 18 PROTEIN"/>
    <property type="match status" value="1"/>
</dbReference>
<feature type="region of interest" description="Disordered" evidence="1">
    <location>
        <begin position="36"/>
        <end position="72"/>
    </location>
</feature>
<feature type="region of interest" description="Disordered" evidence="1">
    <location>
        <begin position="532"/>
        <end position="659"/>
    </location>
</feature>
<feature type="compositionally biased region" description="Low complexity" evidence="1">
    <location>
        <begin position="1360"/>
        <end position="1371"/>
    </location>
</feature>
<dbReference type="InterPro" id="IPR048924">
    <property type="entry name" value="BAHCC1-like_Tudor"/>
</dbReference>
<feature type="compositionally biased region" description="Polar residues" evidence="1">
    <location>
        <begin position="318"/>
        <end position="331"/>
    </location>
</feature>
<reference evidence="3" key="2">
    <citation type="submission" date="2025-09" db="UniProtKB">
        <authorList>
            <consortium name="Ensembl"/>
        </authorList>
    </citation>
    <scope>IDENTIFICATION</scope>
</reference>
<feature type="region of interest" description="Disordered" evidence="1">
    <location>
        <begin position="421"/>
        <end position="441"/>
    </location>
</feature>
<feature type="compositionally biased region" description="Basic and acidic residues" evidence="1">
    <location>
        <begin position="1596"/>
        <end position="1607"/>
    </location>
</feature>
<dbReference type="Pfam" id="PF21744">
    <property type="entry name" value="BAHCC1-like_Tudor"/>
    <property type="match status" value="1"/>
</dbReference>
<dbReference type="PANTHER" id="PTHR12505">
    <property type="entry name" value="PHD FINGER TRANSCRIPTION FACTOR"/>
    <property type="match status" value="1"/>
</dbReference>
<feature type="compositionally biased region" description="Low complexity" evidence="1">
    <location>
        <begin position="2035"/>
        <end position="2045"/>
    </location>
</feature>